<proteinExistence type="predicted"/>
<organism evidence="2 3">
    <name type="scientific">Colwellia echini</name>
    <dbReference type="NCBI Taxonomy" id="1982103"/>
    <lineage>
        <taxon>Bacteria</taxon>
        <taxon>Pseudomonadati</taxon>
        <taxon>Pseudomonadota</taxon>
        <taxon>Gammaproteobacteria</taxon>
        <taxon>Alteromonadales</taxon>
        <taxon>Colwelliaceae</taxon>
        <taxon>Colwellia</taxon>
    </lineage>
</organism>
<evidence type="ECO:0000313" key="2">
    <source>
        <dbReference type="EMBL" id="TYK65440.1"/>
    </source>
</evidence>
<dbReference type="NCBIfam" id="TIGR03363">
    <property type="entry name" value="VI_chp_8"/>
    <property type="match status" value="1"/>
</dbReference>
<dbReference type="Pfam" id="PF06812">
    <property type="entry name" value="ImpA_N"/>
    <property type="match status" value="1"/>
</dbReference>
<dbReference type="PANTHER" id="PTHR37951:SF1">
    <property type="entry name" value="TYPE VI SECRETION SYSTEM COMPONENT TSSA1"/>
    <property type="match status" value="1"/>
</dbReference>
<name>A0ABY3MW63_9GAMM</name>
<dbReference type="RefSeq" id="WP_101344960.1">
    <property type="nucleotide sequence ID" value="NZ_PJAI02000010.1"/>
</dbReference>
<protein>
    <submittedName>
        <fullName evidence="2">Type VI secretion system protein TssA</fullName>
    </submittedName>
</protein>
<dbReference type="InterPro" id="IPR017740">
    <property type="entry name" value="TssA-like"/>
</dbReference>
<sequence length="372" mass="41184">MSSPALIDISALLAPIEGGLNVGNDLREDTSHSSDYSKIKDARRAARDAERNNMFDGDNTEAQEQWGKIFALAPNVIATQAKDLEIACWLTEALVRKAGFSGLKDGFTLIRQLIETYWEQGLYPVEDEDGIETRVAPIAGLNGEGADGVLLSPIRNSLITEDASCEPYSLWQYQQAVDVSRMSDEQKQADQIERNGFSMEHIEKAVNQSSNEYFAELYSDIEVCISEYKAVDALLTEFCGSYEAPPTSKIIELLESAKGAINHIAKAKLPIVVEENDTEADNEQATEQAINSASPQSYTVNTALNSREDAFKQLNIIADYFKKTEPHSPISFMLTKTVRWGNMPLEELMKELIPDSSSRETYSSLTGVSVED</sequence>
<reference evidence="2 3" key="1">
    <citation type="submission" date="2019-08" db="EMBL/GenBank/DDBJ databases">
        <title>Microbe sample from Colwellia echini.</title>
        <authorList>
            <person name="Christiansen L."/>
            <person name="Pathiraja D."/>
            <person name="Schultz-Johansen M."/>
            <person name="Choi I.-G."/>
            <person name="Stougaard P."/>
        </authorList>
    </citation>
    <scope>NUCLEOTIDE SEQUENCE [LARGE SCALE GENOMIC DNA]</scope>
    <source>
        <strain evidence="2 3">A3</strain>
    </source>
</reference>
<evidence type="ECO:0000313" key="3">
    <source>
        <dbReference type="Proteomes" id="UP000815846"/>
    </source>
</evidence>
<dbReference type="InterPro" id="IPR010657">
    <property type="entry name" value="ImpA_N"/>
</dbReference>
<evidence type="ECO:0000259" key="1">
    <source>
        <dbReference type="Pfam" id="PF06812"/>
    </source>
</evidence>
<gene>
    <name evidence="2" type="primary">tssA</name>
    <name evidence="2" type="ORF">CWS31_010110</name>
</gene>
<dbReference type="EMBL" id="PJAI02000010">
    <property type="protein sequence ID" value="TYK65440.1"/>
    <property type="molecule type" value="Genomic_DNA"/>
</dbReference>
<keyword evidence="3" id="KW-1185">Reference proteome</keyword>
<dbReference type="Proteomes" id="UP000815846">
    <property type="component" value="Unassembled WGS sequence"/>
</dbReference>
<accession>A0ABY3MW63</accession>
<feature type="domain" description="ImpA N-terminal" evidence="1">
    <location>
        <begin position="13"/>
        <end position="142"/>
    </location>
</feature>
<dbReference type="PANTHER" id="PTHR37951">
    <property type="entry name" value="CYTOPLASMIC PROTEIN-RELATED"/>
    <property type="match status" value="1"/>
</dbReference>
<comment type="caution">
    <text evidence="2">The sequence shown here is derived from an EMBL/GenBank/DDBJ whole genome shotgun (WGS) entry which is preliminary data.</text>
</comment>